<dbReference type="OrthoDB" id="10498294at2759"/>
<evidence type="ECO:0000313" key="1">
    <source>
        <dbReference type="EMBL" id="KRX35683.1"/>
    </source>
</evidence>
<accession>A0A0V0TAY4</accession>
<proteinExistence type="predicted"/>
<evidence type="ECO:0000313" key="2">
    <source>
        <dbReference type="Proteomes" id="UP000055048"/>
    </source>
</evidence>
<dbReference type="AlphaFoldDB" id="A0A0V0TAY4"/>
<dbReference type="EMBL" id="JYDJ01000419">
    <property type="protein sequence ID" value="KRX35683.1"/>
    <property type="molecule type" value="Genomic_DNA"/>
</dbReference>
<reference evidence="1 2" key="1">
    <citation type="submission" date="2015-01" db="EMBL/GenBank/DDBJ databases">
        <title>Evolution of Trichinella species and genotypes.</title>
        <authorList>
            <person name="Korhonen P.K."/>
            <person name="Edoardo P."/>
            <person name="Giuseppe L.R."/>
            <person name="Gasser R.B."/>
        </authorList>
    </citation>
    <scope>NUCLEOTIDE SEQUENCE [LARGE SCALE GENOMIC DNA]</scope>
    <source>
        <strain evidence="1">ISS417</strain>
    </source>
</reference>
<dbReference type="Proteomes" id="UP000055048">
    <property type="component" value="Unassembled WGS sequence"/>
</dbReference>
<name>A0A0V0TAY4_9BILA</name>
<protein>
    <submittedName>
        <fullName evidence="1">Uncharacterized protein</fullName>
    </submittedName>
</protein>
<gene>
    <name evidence="1" type="ORF">T05_53</name>
</gene>
<sequence length="94" mass="10333">MAVSACTAKPYSFARSPTRRTILLCLWMINACVTRHFCETSAAQRIRVLWSSAPPLLTACLDDSEPQLQAGDVIPTTHATIAAQPGVYQRPLFK</sequence>
<organism evidence="1 2">
    <name type="scientific">Trichinella murrelli</name>
    <dbReference type="NCBI Taxonomy" id="144512"/>
    <lineage>
        <taxon>Eukaryota</taxon>
        <taxon>Metazoa</taxon>
        <taxon>Ecdysozoa</taxon>
        <taxon>Nematoda</taxon>
        <taxon>Enoplea</taxon>
        <taxon>Dorylaimia</taxon>
        <taxon>Trichinellida</taxon>
        <taxon>Trichinellidae</taxon>
        <taxon>Trichinella</taxon>
    </lineage>
</organism>
<comment type="caution">
    <text evidence="1">The sequence shown here is derived from an EMBL/GenBank/DDBJ whole genome shotgun (WGS) entry which is preliminary data.</text>
</comment>
<keyword evidence="2" id="KW-1185">Reference proteome</keyword>